<proteinExistence type="predicted"/>
<dbReference type="STRING" id="709881.SAMN04489832_0842"/>
<protein>
    <recommendedName>
        <fullName evidence="3">DUF2848 domain-containing protein</fullName>
    </recommendedName>
</protein>
<reference evidence="2" key="1">
    <citation type="submission" date="2016-12" db="EMBL/GenBank/DDBJ databases">
        <authorList>
            <person name="Varghese N."/>
            <person name="Submissions S."/>
        </authorList>
    </citation>
    <scope>NUCLEOTIDE SEQUENCE [LARGE SCALE GENOMIC DNA]</scope>
    <source>
        <strain evidence="2">DSM 45599</strain>
    </source>
</reference>
<dbReference type="Pfam" id="PF11010">
    <property type="entry name" value="DUF2848"/>
    <property type="match status" value="1"/>
</dbReference>
<dbReference type="InterPro" id="IPR036663">
    <property type="entry name" value="Fumarylacetoacetase_C_sf"/>
</dbReference>
<dbReference type="SUPFAM" id="SSF56529">
    <property type="entry name" value="FAH"/>
    <property type="match status" value="1"/>
</dbReference>
<gene>
    <name evidence="1" type="ORF">SAMN04489832_0842</name>
</gene>
<organism evidence="1 2">
    <name type="scientific">Micromonospora cremea</name>
    <dbReference type="NCBI Taxonomy" id="709881"/>
    <lineage>
        <taxon>Bacteria</taxon>
        <taxon>Bacillati</taxon>
        <taxon>Actinomycetota</taxon>
        <taxon>Actinomycetes</taxon>
        <taxon>Micromonosporales</taxon>
        <taxon>Micromonosporaceae</taxon>
        <taxon>Micromonospora</taxon>
    </lineage>
</organism>
<evidence type="ECO:0008006" key="3">
    <source>
        <dbReference type="Google" id="ProtNLM"/>
    </source>
</evidence>
<dbReference type="InterPro" id="IPR021269">
    <property type="entry name" value="DUF2848"/>
</dbReference>
<evidence type="ECO:0000313" key="1">
    <source>
        <dbReference type="EMBL" id="SIM59006.1"/>
    </source>
</evidence>
<dbReference type="AlphaFoldDB" id="A0A1N5UEF0"/>
<dbReference type="Proteomes" id="UP000185124">
    <property type="component" value="Unassembled WGS sequence"/>
</dbReference>
<name>A0A1N5UEF0_9ACTN</name>
<dbReference type="RefSeq" id="WP_074308869.1">
    <property type="nucleotide sequence ID" value="NZ_FSQT01000001.1"/>
</dbReference>
<dbReference type="GO" id="GO:0003824">
    <property type="term" value="F:catalytic activity"/>
    <property type="evidence" value="ECO:0007669"/>
    <property type="project" value="InterPro"/>
</dbReference>
<keyword evidence="2" id="KW-1185">Reference proteome</keyword>
<sequence>MPDTPLITLTVAGTADQIHLSDPRLIVAGYTGRDHQAVQAHIDELAHIGVTPPPRVPMFYELNADLLTTDASVDVAGDKTSGEVEPVLVFHRGRFYLGVGSDHTDRELETQSIANSKAAAPKPMGAAVVPLVSIEDRWDEIVVTCRTDRQPYQQGRLAAMLTPQQLLGKLEANGTKLTADTVMFCGTLPLLTGEFVYGTRYEMEMHLPDGQSLTHAYQVKNRSV</sequence>
<accession>A0A1N5UEF0</accession>
<dbReference type="Gene3D" id="3.90.850.10">
    <property type="entry name" value="Fumarylacetoacetase-like, C-terminal domain"/>
    <property type="match status" value="1"/>
</dbReference>
<dbReference type="OrthoDB" id="9792678at2"/>
<evidence type="ECO:0000313" key="2">
    <source>
        <dbReference type="Proteomes" id="UP000185124"/>
    </source>
</evidence>
<dbReference type="EMBL" id="FSQT01000001">
    <property type="protein sequence ID" value="SIM59006.1"/>
    <property type="molecule type" value="Genomic_DNA"/>
</dbReference>